<comment type="caution">
    <text evidence="7">The sequence shown here is derived from an EMBL/GenBank/DDBJ whole genome shotgun (WGS) entry which is preliminary data.</text>
</comment>
<evidence type="ECO:0000313" key="7">
    <source>
        <dbReference type="EMBL" id="OHX12056.1"/>
    </source>
</evidence>
<dbReference type="InterPro" id="IPR014284">
    <property type="entry name" value="RNA_pol_sigma-70_dom"/>
</dbReference>
<name>A0A1S1WYN0_9NEIS</name>
<dbReference type="SUPFAM" id="SSF88659">
    <property type="entry name" value="Sigma3 and sigma4 domains of RNA polymerase sigma factors"/>
    <property type="match status" value="1"/>
</dbReference>
<dbReference type="STRING" id="1903179.BI347_00035"/>
<evidence type="ECO:0000256" key="4">
    <source>
        <dbReference type="ARBA" id="ARBA00023163"/>
    </source>
</evidence>
<dbReference type="Pfam" id="PF04542">
    <property type="entry name" value="Sigma70_r2"/>
    <property type="match status" value="1"/>
</dbReference>
<dbReference type="InterPro" id="IPR007627">
    <property type="entry name" value="RNA_pol_sigma70_r2"/>
</dbReference>
<organism evidence="7 8">
    <name type="scientific">Chromobacterium sphagni</name>
    <dbReference type="NCBI Taxonomy" id="1903179"/>
    <lineage>
        <taxon>Bacteria</taxon>
        <taxon>Pseudomonadati</taxon>
        <taxon>Pseudomonadota</taxon>
        <taxon>Betaproteobacteria</taxon>
        <taxon>Neisseriales</taxon>
        <taxon>Chromobacteriaceae</taxon>
        <taxon>Chromobacterium</taxon>
    </lineage>
</organism>
<evidence type="ECO:0000256" key="1">
    <source>
        <dbReference type="ARBA" id="ARBA00023015"/>
    </source>
</evidence>
<keyword evidence="3" id="KW-0238">DNA-binding</keyword>
<dbReference type="CDD" id="cd06171">
    <property type="entry name" value="Sigma70_r4"/>
    <property type="match status" value="1"/>
</dbReference>
<feature type="domain" description="RNA polymerase sigma-70 region 4" evidence="6">
    <location>
        <begin position="173"/>
        <end position="220"/>
    </location>
</feature>
<dbReference type="OrthoDB" id="8481770at2"/>
<dbReference type="AlphaFoldDB" id="A0A1S1WYN0"/>
<dbReference type="GO" id="GO:0016987">
    <property type="term" value="F:sigma factor activity"/>
    <property type="evidence" value="ECO:0007669"/>
    <property type="project" value="UniProtKB-KW"/>
</dbReference>
<dbReference type="InterPro" id="IPR007630">
    <property type="entry name" value="RNA_pol_sigma70_r4"/>
</dbReference>
<evidence type="ECO:0000256" key="2">
    <source>
        <dbReference type="ARBA" id="ARBA00023082"/>
    </source>
</evidence>
<feature type="domain" description="RNA polymerase sigma-70 region 2" evidence="5">
    <location>
        <begin position="22"/>
        <end position="94"/>
    </location>
</feature>
<keyword evidence="2" id="KW-0731">Sigma factor</keyword>
<evidence type="ECO:0008006" key="9">
    <source>
        <dbReference type="Google" id="ProtNLM"/>
    </source>
</evidence>
<evidence type="ECO:0000259" key="5">
    <source>
        <dbReference type="Pfam" id="PF04542"/>
    </source>
</evidence>
<dbReference type="InterPro" id="IPR013325">
    <property type="entry name" value="RNA_pol_sigma_r2"/>
</dbReference>
<dbReference type="GO" id="GO:0003677">
    <property type="term" value="F:DNA binding"/>
    <property type="evidence" value="ECO:0007669"/>
    <property type="project" value="UniProtKB-KW"/>
</dbReference>
<dbReference type="PANTHER" id="PTHR30385">
    <property type="entry name" value="SIGMA FACTOR F FLAGELLAR"/>
    <property type="match status" value="1"/>
</dbReference>
<dbReference type="InterPro" id="IPR000943">
    <property type="entry name" value="RNA_pol_sigma70"/>
</dbReference>
<dbReference type="InterPro" id="IPR013324">
    <property type="entry name" value="RNA_pol_sigma_r3/r4-like"/>
</dbReference>
<dbReference type="Pfam" id="PF04545">
    <property type="entry name" value="Sigma70_r4"/>
    <property type="match status" value="1"/>
</dbReference>
<sequence>MEEGLLWSQFAQSRDPALRAALVECYQPLVRILAAGIYAKRVGEASEFADLYQSGMIGLLQAIDRFQPALGNKFKTFAERRIRGEILSHLEQASEVASQISARRQRLQDRSEAILDCQEEPFDMLFSLSIGFAISFMLDDTGMYHATETEAKQPSAYQAYALKQLQLDLRRLIASLARGEQQVLKLHYFNGVQFNDIAQILGISKGRVSQLHKDGLRKLRGCLGTLQNAEG</sequence>
<dbReference type="Gene3D" id="1.10.1740.10">
    <property type="match status" value="1"/>
</dbReference>
<dbReference type="EMBL" id="MKCS01000001">
    <property type="protein sequence ID" value="OHX12056.1"/>
    <property type="molecule type" value="Genomic_DNA"/>
</dbReference>
<dbReference type="Proteomes" id="UP000180088">
    <property type="component" value="Unassembled WGS sequence"/>
</dbReference>
<proteinExistence type="predicted"/>
<dbReference type="Gene3D" id="1.20.140.160">
    <property type="match status" value="1"/>
</dbReference>
<dbReference type="SUPFAM" id="SSF88946">
    <property type="entry name" value="Sigma2 domain of RNA polymerase sigma factors"/>
    <property type="match status" value="1"/>
</dbReference>
<dbReference type="GO" id="GO:0006352">
    <property type="term" value="P:DNA-templated transcription initiation"/>
    <property type="evidence" value="ECO:0007669"/>
    <property type="project" value="InterPro"/>
</dbReference>
<dbReference type="RefSeq" id="WP_158020678.1">
    <property type="nucleotide sequence ID" value="NZ_MKCS01000001.1"/>
</dbReference>
<reference evidence="7 8" key="1">
    <citation type="submission" date="2016-09" db="EMBL/GenBank/DDBJ databases">
        <title>Chromobacterium muskegensis sp. nov., an insecticidal bacterium isolated from Sphagnum bogs.</title>
        <authorList>
            <person name="Sparks M.E."/>
            <person name="Blackburn M.B."/>
            <person name="Gundersen-Rindal D.E."/>
            <person name="Mitchell A."/>
            <person name="Farrar R."/>
            <person name="Kuhar D."/>
        </authorList>
    </citation>
    <scope>NUCLEOTIDE SEQUENCE [LARGE SCALE GENOMIC DNA]</scope>
    <source>
        <strain evidence="7 8">37-2</strain>
    </source>
</reference>
<evidence type="ECO:0000313" key="8">
    <source>
        <dbReference type="Proteomes" id="UP000180088"/>
    </source>
</evidence>
<keyword evidence="4" id="KW-0804">Transcription</keyword>
<dbReference type="PRINTS" id="PR00046">
    <property type="entry name" value="SIGMA70FCT"/>
</dbReference>
<evidence type="ECO:0000256" key="3">
    <source>
        <dbReference type="ARBA" id="ARBA00023125"/>
    </source>
</evidence>
<keyword evidence="1" id="KW-0805">Transcription regulation</keyword>
<accession>A0A1S1WYN0</accession>
<dbReference type="NCBIfam" id="TIGR02937">
    <property type="entry name" value="sigma70-ECF"/>
    <property type="match status" value="1"/>
</dbReference>
<evidence type="ECO:0000259" key="6">
    <source>
        <dbReference type="Pfam" id="PF04545"/>
    </source>
</evidence>
<gene>
    <name evidence="7" type="ORF">BI347_00035</name>
</gene>
<protein>
    <recommendedName>
        <fullName evidence="9">RNA polymerase sigma-70 domain-containing protein</fullName>
    </recommendedName>
</protein>